<feature type="transmembrane region" description="Helical" evidence="14">
    <location>
        <begin position="287"/>
        <end position="310"/>
    </location>
</feature>
<keyword evidence="5" id="KW-1003">Cell membrane</keyword>
<evidence type="ECO:0000256" key="5">
    <source>
        <dbReference type="ARBA" id="ARBA00022475"/>
    </source>
</evidence>
<reference evidence="16 17" key="1">
    <citation type="submission" date="2019-06" db="EMBL/GenBank/DDBJ databases">
        <title>Genome sequence of Rhodobacteraceae bacterium D4M1.</title>
        <authorList>
            <person name="Cao J."/>
        </authorList>
    </citation>
    <scope>NUCLEOTIDE SEQUENCE [LARGE SCALE GENOMIC DNA]</scope>
    <source>
        <strain evidence="16 17">D4M1</strain>
    </source>
</reference>
<evidence type="ECO:0000256" key="14">
    <source>
        <dbReference type="SAM" id="Phobius"/>
    </source>
</evidence>
<proteinExistence type="inferred from homology"/>
<comment type="subcellular location">
    <subcellularLocation>
        <location evidence="2">Cell membrane</location>
        <topology evidence="2">Multi-pass membrane protein</topology>
    </subcellularLocation>
</comment>
<dbReference type="GO" id="GO:0036397">
    <property type="term" value="F:formate dehydrogenase (quinone) activity"/>
    <property type="evidence" value="ECO:0007669"/>
    <property type="project" value="TreeGrafter"/>
</dbReference>
<evidence type="ECO:0000256" key="11">
    <source>
        <dbReference type="ARBA" id="ARBA00023004"/>
    </source>
</evidence>
<evidence type="ECO:0000256" key="9">
    <source>
        <dbReference type="ARBA" id="ARBA00022982"/>
    </source>
</evidence>
<evidence type="ECO:0000256" key="12">
    <source>
        <dbReference type="ARBA" id="ARBA00023136"/>
    </source>
</evidence>
<keyword evidence="7 14" id="KW-0812">Transmembrane</keyword>
<protein>
    <submittedName>
        <fullName evidence="16">Formate dehydrogenase subunit gamma</fullName>
    </submittedName>
</protein>
<dbReference type="InterPro" id="IPR006471">
    <property type="entry name" value="Formate_DH_gsu"/>
</dbReference>
<evidence type="ECO:0000256" key="8">
    <source>
        <dbReference type="ARBA" id="ARBA00022723"/>
    </source>
</evidence>
<feature type="transmembrane region" description="Helical" evidence="14">
    <location>
        <begin position="234"/>
        <end position="251"/>
    </location>
</feature>
<comment type="similarity">
    <text evidence="3">Belongs to the formate dehydrogenase gamma subunit family.</text>
</comment>
<dbReference type="KEGG" id="ppru:FDP22_11970"/>
<evidence type="ECO:0000256" key="10">
    <source>
        <dbReference type="ARBA" id="ARBA00022989"/>
    </source>
</evidence>
<keyword evidence="17" id="KW-1185">Reference proteome</keyword>
<dbReference type="EMBL" id="CP040818">
    <property type="protein sequence ID" value="QDL92432.1"/>
    <property type="molecule type" value="Genomic_DNA"/>
</dbReference>
<gene>
    <name evidence="16" type="ORF">FDP22_11970</name>
</gene>
<feature type="compositionally biased region" description="Low complexity" evidence="13">
    <location>
        <begin position="1"/>
        <end position="22"/>
    </location>
</feature>
<dbReference type="Proteomes" id="UP000305888">
    <property type="component" value="Chromosome"/>
</dbReference>
<dbReference type="InterPro" id="IPR016174">
    <property type="entry name" value="Di-haem_cyt_TM"/>
</dbReference>
<dbReference type="NCBIfam" id="TIGR01583">
    <property type="entry name" value="formate-DH-gamm"/>
    <property type="match status" value="1"/>
</dbReference>
<dbReference type="PANTHER" id="PTHR30074:SF6">
    <property type="entry name" value="FORMATE DEHYDROGENASE GAMMA SUBUNIT"/>
    <property type="match status" value="1"/>
</dbReference>
<keyword evidence="10 14" id="KW-1133">Transmembrane helix</keyword>
<evidence type="ECO:0000256" key="1">
    <source>
        <dbReference type="ARBA" id="ARBA00001971"/>
    </source>
</evidence>
<evidence type="ECO:0000256" key="7">
    <source>
        <dbReference type="ARBA" id="ARBA00022692"/>
    </source>
</evidence>
<feature type="region of interest" description="Disordered" evidence="13">
    <location>
        <begin position="1"/>
        <end position="25"/>
    </location>
</feature>
<dbReference type="Pfam" id="PF01292">
    <property type="entry name" value="Ni_hydr_CYTB"/>
    <property type="match status" value="1"/>
</dbReference>
<dbReference type="GO" id="GO:0015944">
    <property type="term" value="P:formate oxidation"/>
    <property type="evidence" value="ECO:0007669"/>
    <property type="project" value="TreeGrafter"/>
</dbReference>
<name>A0A5B8G089_9RHOB</name>
<dbReference type="GO" id="GO:0009061">
    <property type="term" value="P:anaerobic respiration"/>
    <property type="evidence" value="ECO:0007669"/>
    <property type="project" value="TreeGrafter"/>
</dbReference>
<dbReference type="RefSeq" id="WP_138573257.1">
    <property type="nucleotide sequence ID" value="NZ_CP040818.1"/>
</dbReference>
<dbReference type="AlphaFoldDB" id="A0A5B8G089"/>
<dbReference type="GO" id="GO:0022904">
    <property type="term" value="P:respiratory electron transport chain"/>
    <property type="evidence" value="ECO:0007669"/>
    <property type="project" value="InterPro"/>
</dbReference>
<sequence length="414" mass="45431">MPRSSQRASAAASRPAGGVPSPRFERRRKRRLRVAAGALGLSLLLLAVTLAGFVTMADAQSVRPPANAVTNATPDSTGMSDVPGKITERPARSEMWRYVGGDRGADEDGFTTTVSIPNKLSATLVQPYGEEWRLLRRGPLPEYGLIFPAGMIVLLALFYLIRGRIRISAGPSSVRIKRFGGIERFGHWILAVSFVTLALTGLNLLYGREYILPIIGHEAYSLTAWWGKWVHNNIAWAFMLGLILIFVMWVGRNIPHPRDLVWLMKGGGLFSEHSHPDAGKFNAGQKLIFWSVILLGASLSLSGIALLFPFQTGLMGKTFGFFHDIGLSLSFIGIDVSQPVTALQEMQYQTIWHAAVALVMIAIVIAHIYIGTLGMEGAFDAMGSGDVDLNWAREHHNLWVDEVSARTSRRTPAE</sequence>
<keyword evidence="9" id="KW-0249">Electron transport</keyword>
<evidence type="ECO:0000256" key="3">
    <source>
        <dbReference type="ARBA" id="ARBA00010747"/>
    </source>
</evidence>
<keyword evidence="11" id="KW-0408">Iron</keyword>
<keyword evidence="8" id="KW-0479">Metal-binding</keyword>
<dbReference type="GO" id="GO:0009055">
    <property type="term" value="F:electron transfer activity"/>
    <property type="evidence" value="ECO:0007669"/>
    <property type="project" value="InterPro"/>
</dbReference>
<dbReference type="GO" id="GO:0009326">
    <property type="term" value="C:formate dehydrogenase complex"/>
    <property type="evidence" value="ECO:0007669"/>
    <property type="project" value="InterPro"/>
</dbReference>
<feature type="domain" description="Cytochrome b561 bacterial/Ni-hydrogenase" evidence="15">
    <location>
        <begin position="178"/>
        <end position="384"/>
    </location>
</feature>
<dbReference type="InterPro" id="IPR051817">
    <property type="entry name" value="FDH_cytochrome_b556_subunit"/>
</dbReference>
<dbReference type="PANTHER" id="PTHR30074">
    <property type="entry name" value="FORMATE DEHYDROGENASE, NITRATE-INDUCIBLE, CYTOCHROME B556 FDN SUBUNIT"/>
    <property type="match status" value="1"/>
</dbReference>
<keyword evidence="4" id="KW-0813">Transport</keyword>
<dbReference type="GO" id="GO:0008863">
    <property type="term" value="F:formate dehydrogenase (NAD+) activity"/>
    <property type="evidence" value="ECO:0007669"/>
    <property type="project" value="InterPro"/>
</dbReference>
<evidence type="ECO:0000256" key="2">
    <source>
        <dbReference type="ARBA" id="ARBA00004651"/>
    </source>
</evidence>
<keyword evidence="6" id="KW-0349">Heme</keyword>
<keyword evidence="12 14" id="KW-0472">Membrane</keyword>
<dbReference type="OrthoDB" id="9790598at2"/>
<evidence type="ECO:0000256" key="4">
    <source>
        <dbReference type="ARBA" id="ARBA00022448"/>
    </source>
</evidence>
<evidence type="ECO:0000259" key="15">
    <source>
        <dbReference type="Pfam" id="PF01292"/>
    </source>
</evidence>
<comment type="cofactor">
    <cofactor evidence="1">
        <name>heme</name>
        <dbReference type="ChEBI" id="CHEBI:30413"/>
    </cofactor>
</comment>
<feature type="region of interest" description="Disordered" evidence="13">
    <location>
        <begin position="65"/>
        <end position="86"/>
    </location>
</feature>
<dbReference type="InterPro" id="IPR011577">
    <property type="entry name" value="Cyt_b561_bac/Ni-Hgenase"/>
</dbReference>
<dbReference type="Gene3D" id="1.20.950.20">
    <property type="entry name" value="Transmembrane di-heme cytochromes, Chain C"/>
    <property type="match status" value="1"/>
</dbReference>
<accession>A0A5B8G089</accession>
<feature type="transmembrane region" description="Helical" evidence="14">
    <location>
        <begin position="185"/>
        <end position="206"/>
    </location>
</feature>
<dbReference type="GO" id="GO:0005886">
    <property type="term" value="C:plasma membrane"/>
    <property type="evidence" value="ECO:0007669"/>
    <property type="project" value="UniProtKB-SubCell"/>
</dbReference>
<organism evidence="16 17">
    <name type="scientific">Paroceanicella profunda</name>
    <dbReference type="NCBI Taxonomy" id="2579971"/>
    <lineage>
        <taxon>Bacteria</taxon>
        <taxon>Pseudomonadati</taxon>
        <taxon>Pseudomonadota</taxon>
        <taxon>Alphaproteobacteria</taxon>
        <taxon>Rhodobacterales</taxon>
        <taxon>Paracoccaceae</taxon>
        <taxon>Paroceanicella</taxon>
    </lineage>
</organism>
<feature type="transmembrane region" description="Helical" evidence="14">
    <location>
        <begin position="351"/>
        <end position="370"/>
    </location>
</feature>
<dbReference type="GO" id="GO:0046872">
    <property type="term" value="F:metal ion binding"/>
    <property type="evidence" value="ECO:0007669"/>
    <property type="project" value="UniProtKB-KW"/>
</dbReference>
<feature type="transmembrane region" description="Helical" evidence="14">
    <location>
        <begin position="143"/>
        <end position="161"/>
    </location>
</feature>
<evidence type="ECO:0000313" key="17">
    <source>
        <dbReference type="Proteomes" id="UP000305888"/>
    </source>
</evidence>
<evidence type="ECO:0000256" key="13">
    <source>
        <dbReference type="SAM" id="MobiDB-lite"/>
    </source>
</evidence>
<feature type="transmembrane region" description="Helical" evidence="14">
    <location>
        <begin position="32"/>
        <end position="54"/>
    </location>
</feature>
<evidence type="ECO:0000313" key="16">
    <source>
        <dbReference type="EMBL" id="QDL92432.1"/>
    </source>
</evidence>
<dbReference type="SUPFAM" id="SSF81342">
    <property type="entry name" value="Transmembrane di-heme cytochromes"/>
    <property type="match status" value="1"/>
</dbReference>
<feature type="compositionally biased region" description="Polar residues" evidence="13">
    <location>
        <begin position="68"/>
        <end position="79"/>
    </location>
</feature>
<evidence type="ECO:0000256" key="6">
    <source>
        <dbReference type="ARBA" id="ARBA00022617"/>
    </source>
</evidence>